<dbReference type="CDD" id="cd00041">
    <property type="entry name" value="CUB"/>
    <property type="match status" value="3"/>
</dbReference>
<dbReference type="VEuPathDB" id="VectorBase:AFAF001811"/>
<proteinExistence type="predicted"/>
<evidence type="ECO:0000256" key="1">
    <source>
        <dbReference type="ARBA" id="ARBA00022737"/>
    </source>
</evidence>
<dbReference type="EMBL" id="AXCN02002956">
    <property type="status" value="NOT_ANNOTATED_CDS"/>
    <property type="molecule type" value="Genomic_DNA"/>
</dbReference>
<dbReference type="EnsemblMetazoa" id="AFAF001811-RA">
    <property type="protein sequence ID" value="AFAF001811-PA"/>
    <property type="gene ID" value="AFAF001811"/>
</dbReference>
<dbReference type="InterPro" id="IPR000859">
    <property type="entry name" value="CUB_dom"/>
</dbReference>
<dbReference type="Pfam" id="PF00431">
    <property type="entry name" value="CUB"/>
    <property type="match status" value="3"/>
</dbReference>
<sequence length="358" mass="39765">MYCGGHATIRLNSTDTAFNFSSPGYPNGYTNGLNCSWVFQSALSGYHPYLSFDFIDLEETGDCLADFVEVFTSADLASWKSHGRICTYGIRVPRTFDGTPYLKVEFRTDYYQNRTGFSGAVMLRCGGLLTDPNGVITQPKSLDPLLPGTPFGRRDQFEECNWNISVRAGRTIEFTFEHINIIGFKSAGFVAVMNGIDNDSPLLGRYNGTELPSAFGTGSNRAFVQYVPSRTGANRFRLAYREVGIECGGDIVLNAQYKPTVITTPNYPEIPPPHTECIWKVLAPAGQVLWVEFLDQNYLPRSAQCKTEYVQLREGLTSNAPELMHSCTSDLSKRIVTSSNAVSVKYFNDNIDRTSGIK</sequence>
<reference evidence="6" key="1">
    <citation type="submission" date="2014-01" db="EMBL/GenBank/DDBJ databases">
        <title>The Genome Sequence of Anopheles farauti FAR1 (V2).</title>
        <authorList>
            <consortium name="The Broad Institute Genomics Platform"/>
            <person name="Neafsey D.E."/>
            <person name="Besansky N."/>
            <person name="Howell P."/>
            <person name="Walton C."/>
            <person name="Young S.K."/>
            <person name="Zeng Q."/>
            <person name="Gargeya S."/>
            <person name="Fitzgerald M."/>
            <person name="Haas B."/>
            <person name="Abouelleil A."/>
            <person name="Allen A.W."/>
            <person name="Alvarado L."/>
            <person name="Arachchi H.M."/>
            <person name="Berlin A.M."/>
            <person name="Chapman S.B."/>
            <person name="Gainer-Dewar J."/>
            <person name="Goldberg J."/>
            <person name="Griggs A."/>
            <person name="Gujja S."/>
            <person name="Hansen M."/>
            <person name="Howarth C."/>
            <person name="Imamovic A."/>
            <person name="Ireland A."/>
            <person name="Larimer J."/>
            <person name="McCowan C."/>
            <person name="Murphy C."/>
            <person name="Pearson M."/>
            <person name="Poon T.W."/>
            <person name="Priest M."/>
            <person name="Roberts A."/>
            <person name="Saif S."/>
            <person name="Shea T."/>
            <person name="Sisk P."/>
            <person name="Sykes S."/>
            <person name="Wortman J."/>
            <person name="Nusbaum C."/>
            <person name="Birren B."/>
        </authorList>
    </citation>
    <scope>NUCLEOTIDE SEQUENCE [LARGE SCALE GENOMIC DNA]</scope>
    <source>
        <strain evidence="6">FAR1</strain>
    </source>
</reference>
<dbReference type="STRING" id="69004.A0A182Q2J3"/>
<dbReference type="AlphaFoldDB" id="A0A182Q2J3"/>
<dbReference type="Gene3D" id="2.60.120.290">
    <property type="entry name" value="Spermadhesin, CUB domain"/>
    <property type="match status" value="3"/>
</dbReference>
<evidence type="ECO:0000313" key="6">
    <source>
        <dbReference type="Proteomes" id="UP000075886"/>
    </source>
</evidence>
<dbReference type="SUPFAM" id="SSF49854">
    <property type="entry name" value="Spermadhesin, CUB domain"/>
    <property type="match status" value="3"/>
</dbReference>
<evidence type="ECO:0000256" key="3">
    <source>
        <dbReference type="PROSITE-ProRule" id="PRU00059"/>
    </source>
</evidence>
<reference evidence="5" key="2">
    <citation type="submission" date="2020-05" db="UniProtKB">
        <authorList>
            <consortium name="EnsemblMetazoa"/>
        </authorList>
    </citation>
    <scope>IDENTIFICATION</scope>
    <source>
        <strain evidence="5">FAR1</strain>
    </source>
</reference>
<protein>
    <recommendedName>
        <fullName evidence="4">CUB domain-containing protein</fullName>
    </recommendedName>
</protein>
<evidence type="ECO:0000259" key="4">
    <source>
        <dbReference type="PROSITE" id="PS01180"/>
    </source>
</evidence>
<dbReference type="InterPro" id="IPR035914">
    <property type="entry name" value="Sperma_CUB_dom_sf"/>
</dbReference>
<comment type="caution">
    <text evidence="3">Lacks conserved residue(s) required for the propagation of feature annotation.</text>
</comment>
<feature type="domain" description="CUB" evidence="4">
    <location>
        <begin position="3"/>
        <end position="124"/>
    </location>
</feature>
<keyword evidence="1" id="KW-0677">Repeat</keyword>
<keyword evidence="2" id="KW-1015">Disulfide bond</keyword>
<evidence type="ECO:0000256" key="2">
    <source>
        <dbReference type="ARBA" id="ARBA00023157"/>
    </source>
</evidence>
<name>A0A182Q2J3_9DIPT</name>
<accession>A0A182Q2J3</accession>
<evidence type="ECO:0000313" key="5">
    <source>
        <dbReference type="EnsemblMetazoa" id="AFAF001811-PA"/>
    </source>
</evidence>
<dbReference type="Proteomes" id="UP000075886">
    <property type="component" value="Unassembled WGS sequence"/>
</dbReference>
<organism evidence="5 6">
    <name type="scientific">Anopheles farauti</name>
    <dbReference type="NCBI Taxonomy" id="69004"/>
    <lineage>
        <taxon>Eukaryota</taxon>
        <taxon>Metazoa</taxon>
        <taxon>Ecdysozoa</taxon>
        <taxon>Arthropoda</taxon>
        <taxon>Hexapoda</taxon>
        <taxon>Insecta</taxon>
        <taxon>Pterygota</taxon>
        <taxon>Neoptera</taxon>
        <taxon>Endopterygota</taxon>
        <taxon>Diptera</taxon>
        <taxon>Nematocera</taxon>
        <taxon>Culicoidea</taxon>
        <taxon>Culicidae</taxon>
        <taxon>Anophelinae</taxon>
        <taxon>Anopheles</taxon>
    </lineage>
</organism>
<feature type="domain" description="CUB" evidence="4">
    <location>
        <begin position="125"/>
        <end position="243"/>
    </location>
</feature>
<keyword evidence="6" id="KW-1185">Reference proteome</keyword>
<dbReference type="SMART" id="SM00042">
    <property type="entry name" value="CUB"/>
    <property type="match status" value="3"/>
</dbReference>
<feature type="domain" description="CUB" evidence="4">
    <location>
        <begin position="247"/>
        <end position="358"/>
    </location>
</feature>
<dbReference type="PANTHER" id="PTHR24251">
    <property type="entry name" value="OVOCHYMASE-RELATED"/>
    <property type="match status" value="1"/>
</dbReference>
<dbReference type="PROSITE" id="PS01180">
    <property type="entry name" value="CUB"/>
    <property type="match status" value="3"/>
</dbReference>